<dbReference type="Pfam" id="PF00173">
    <property type="entry name" value="Cyt-b5"/>
    <property type="match status" value="1"/>
</dbReference>
<feature type="transmembrane region" description="Helical" evidence="1">
    <location>
        <begin position="206"/>
        <end position="226"/>
    </location>
</feature>
<dbReference type="EMBL" id="CAMXCT030006647">
    <property type="protein sequence ID" value="CAL4804953.1"/>
    <property type="molecule type" value="Genomic_DNA"/>
</dbReference>
<dbReference type="EMBL" id="CAMXCT020006647">
    <property type="protein sequence ID" value="CAL1171016.1"/>
    <property type="molecule type" value="Genomic_DNA"/>
</dbReference>
<keyword evidence="1" id="KW-0812">Transmembrane</keyword>
<feature type="transmembrane region" description="Helical" evidence="1">
    <location>
        <begin position="578"/>
        <end position="596"/>
    </location>
</feature>
<dbReference type="PROSITE" id="PS50255">
    <property type="entry name" value="CYTOCHROME_B5_2"/>
    <property type="match status" value="1"/>
</dbReference>
<dbReference type="InterPro" id="IPR036400">
    <property type="entry name" value="Cyt_B5-like_heme/steroid_sf"/>
</dbReference>
<organism evidence="3">
    <name type="scientific">Cladocopium goreaui</name>
    <dbReference type="NCBI Taxonomy" id="2562237"/>
    <lineage>
        <taxon>Eukaryota</taxon>
        <taxon>Sar</taxon>
        <taxon>Alveolata</taxon>
        <taxon>Dinophyceae</taxon>
        <taxon>Suessiales</taxon>
        <taxon>Symbiodiniaceae</taxon>
        <taxon>Cladocopium</taxon>
    </lineage>
</organism>
<evidence type="ECO:0000259" key="2">
    <source>
        <dbReference type="PROSITE" id="PS50255"/>
    </source>
</evidence>
<feature type="transmembrane region" description="Helical" evidence="1">
    <location>
        <begin position="394"/>
        <end position="412"/>
    </location>
</feature>
<comment type="caution">
    <text evidence="3">The sequence shown here is derived from an EMBL/GenBank/DDBJ whole genome shotgun (WGS) entry which is preliminary data.</text>
</comment>
<feature type="transmembrane region" description="Helical" evidence="1">
    <location>
        <begin position="506"/>
        <end position="528"/>
    </location>
</feature>
<accession>A0A9P1GMN6</accession>
<evidence type="ECO:0000313" key="4">
    <source>
        <dbReference type="EMBL" id="CAL4804953.1"/>
    </source>
</evidence>
<feature type="transmembrane region" description="Helical" evidence="1">
    <location>
        <begin position="432"/>
        <end position="449"/>
    </location>
</feature>
<gene>
    <name evidence="3" type="ORF">C1SCF055_LOCUS42268</name>
</gene>
<dbReference type="AlphaFoldDB" id="A0A9P1GMN6"/>
<dbReference type="SUPFAM" id="SSF53335">
    <property type="entry name" value="S-adenosyl-L-methionine-dependent methyltransferases"/>
    <property type="match status" value="1"/>
</dbReference>
<dbReference type="InterPro" id="IPR019410">
    <property type="entry name" value="Methyltransf_16"/>
</dbReference>
<keyword evidence="1" id="KW-0472">Membrane</keyword>
<protein>
    <submittedName>
        <fullName evidence="4">Cytochrome b5 heme-binding domain-containing protein</fullName>
    </submittedName>
</protein>
<keyword evidence="5" id="KW-1185">Reference proteome</keyword>
<dbReference type="InterPro" id="IPR029063">
    <property type="entry name" value="SAM-dependent_MTases_sf"/>
</dbReference>
<name>A0A9P1GMN6_9DINO</name>
<proteinExistence type="predicted"/>
<sequence length="1147" mass="126240">MTAAMTMSDIKSDMTMDLAMCCAWAIVWLLGHWLAHVPAMAIQRFVKDQARIPRQCGAYLRRLCRGQVFCLMALAGAAKLMLHWKSPEDLIFSFTWEHQMLFSMAAGHWIVSFWEDLQCRSFLAGGLDNKALPGVRDPAQLLLKGYLLHHAAAAVGYLALLHCQRISAVGSLGLLFELPVLLLNRRELLRLLWQRRWAERSAIRDHWRFVYIFFLTSRGGAFALYAYALAWWQQQLATLDTMETCLLHSMAIVFALLNYAYLSILDAWSRQDAAAAVLPELEEEDFENLDIGIHPEAPILREVDMEELASKEGLWLAIDGIVYDLTLFQKQHPGGVDVLRSCAGRDATAEFQSCPASKLPLASICRYQVGPLRLQPKEYRIFEHKEEEQRMQRLLVALISSLVLAAVVMMAFANQAVETRLIKESASYGELLLPGSLLSTLVGVLSVLLPMRQKLGGSQCRAAGGWKAHAIALLLLVNHLLLPAALQSSWPTDAAPHGLELSSVALLLLEIILAPAMTPPVLPILLCLGSWYYRGVTASDCITPGVYIPWRKAMAFAMNLVLLTRLAQTRPAAARHGLALSALYGGAVTGCLIFTWPHATGLVSPWQIAGLLVASATSLLVHCAVLDVAIQCSSRFATRWVAFFMAVLSFCTVGLSSFRWLALLGLFHHLLDLARHNRVRMDQVAAAQRFQHLDWHVIGAQALWDSSKVSILGFIWRTTVCSLQHVITALIPNGLQVYACEVPVPNFGEKVAMGLAAQYVPPEARGKAKKPNFFVCNVGQILESCLPDMQHTMNTLVDVWDEFHEPKLPGLCANVVMVIPSSDQGLAKEINLSVWETGKDAFDWYVKSKGHKKALMQHTSGVLRTFGNLLASLEPKEAISYQDRCSSCARPIEASHGEVAPNVCGVCGQRAFRGGVCYTGLRIWPAAEALAKLLAGEGDRPWQPSDAMGDGAFRVLDLGAGCGLVAAVACRVFGAAATTTAADGPAAVRRRLAETAALNERRFEVRKITWGDNPPMDCSPMGQNLENSPVDEHGNYDFYDLILGADITYDCSFPMISSLLDLISSLSHDETWTLLAHGVRSAEKAMDLWAALRQRWPEAQLLRSDGGVSGVSCEVMEVMEGRETETPVMIFALKGGGKVDEAMYKTI</sequence>
<feature type="domain" description="Cytochrome b5 heme-binding" evidence="2">
    <location>
        <begin position="297"/>
        <end position="373"/>
    </location>
</feature>
<keyword evidence="1" id="KW-1133">Transmembrane helix</keyword>
<dbReference type="Gene3D" id="3.40.50.150">
    <property type="entry name" value="Vaccinia Virus protein VP39"/>
    <property type="match status" value="1"/>
</dbReference>
<feature type="transmembrane region" description="Helical" evidence="1">
    <location>
        <begin position="470"/>
        <end position="486"/>
    </location>
</feature>
<dbReference type="SUPFAM" id="SSF55856">
    <property type="entry name" value="Cytochrome b5-like heme/steroid binding domain"/>
    <property type="match status" value="1"/>
</dbReference>
<dbReference type="Proteomes" id="UP001152797">
    <property type="component" value="Unassembled WGS sequence"/>
</dbReference>
<reference evidence="4 5" key="2">
    <citation type="submission" date="2024-05" db="EMBL/GenBank/DDBJ databases">
        <authorList>
            <person name="Chen Y."/>
            <person name="Shah S."/>
            <person name="Dougan E. K."/>
            <person name="Thang M."/>
            <person name="Chan C."/>
        </authorList>
    </citation>
    <scope>NUCLEOTIDE SEQUENCE [LARGE SCALE GENOMIC DNA]</scope>
</reference>
<feature type="transmembrane region" description="Helical" evidence="1">
    <location>
        <begin position="642"/>
        <end position="671"/>
    </location>
</feature>
<dbReference type="OrthoDB" id="260519at2759"/>
<reference evidence="3" key="1">
    <citation type="submission" date="2022-10" db="EMBL/GenBank/DDBJ databases">
        <authorList>
            <person name="Chen Y."/>
            <person name="Dougan E. K."/>
            <person name="Chan C."/>
            <person name="Rhodes N."/>
            <person name="Thang M."/>
        </authorList>
    </citation>
    <scope>NUCLEOTIDE SEQUENCE</scope>
</reference>
<evidence type="ECO:0000313" key="5">
    <source>
        <dbReference type="Proteomes" id="UP001152797"/>
    </source>
</evidence>
<feature type="transmembrane region" description="Helical" evidence="1">
    <location>
        <begin position="246"/>
        <end position="264"/>
    </location>
</feature>
<dbReference type="SMART" id="SM01117">
    <property type="entry name" value="Cyt-b5"/>
    <property type="match status" value="1"/>
</dbReference>
<dbReference type="Gene3D" id="3.10.120.10">
    <property type="entry name" value="Cytochrome b5-like heme/steroid binding domain"/>
    <property type="match status" value="1"/>
</dbReference>
<dbReference type="InterPro" id="IPR001199">
    <property type="entry name" value="Cyt_B5-like_heme/steroid-bd"/>
</dbReference>
<evidence type="ECO:0000256" key="1">
    <source>
        <dbReference type="SAM" id="Phobius"/>
    </source>
</evidence>
<dbReference type="Pfam" id="PF10294">
    <property type="entry name" value="Methyltransf_16"/>
    <property type="match status" value="1"/>
</dbReference>
<dbReference type="EMBL" id="CAMXCT010006647">
    <property type="protein sequence ID" value="CAI4017641.1"/>
    <property type="molecule type" value="Genomic_DNA"/>
</dbReference>
<dbReference type="PANTHER" id="PTHR14614">
    <property type="entry name" value="HEPATOCELLULAR CARCINOMA-ASSOCIATED ANTIGEN"/>
    <property type="match status" value="1"/>
</dbReference>
<feature type="transmembrane region" description="Helical" evidence="1">
    <location>
        <begin position="608"/>
        <end position="630"/>
    </location>
</feature>
<evidence type="ECO:0000313" key="3">
    <source>
        <dbReference type="EMBL" id="CAI4017641.1"/>
    </source>
</evidence>